<name>A0ACC0IMM7_9ERIC</name>
<proteinExistence type="predicted"/>
<sequence>MLMGSKTIWHIICLMFCLSQPYQSPFVQGMIMNMNMNNNGYDPVLLDDFVADYASNKVLRPRTGILYNISLPANFTGMEVSFVRVRARNFYLNGANFSSFHFPPRILPMPFVRRFDLIYQNFGNWSSYYYNVPNYTLITPVVGFMIYNAINSTTRRNATLSFCTKNDPILVHFPRVSLPKDLNVTVESQCVRFFPNGSVEFSDTTMSNGCIAQGQGHFSIVIPSLPVPSSPSKKKDRLWKWWVIGFGVGIVGLVLATLMMVLMYKFVKRKKIEHMERQSERSEALDTTWVGRSKMPSATGIRTQPVIENDYVP</sequence>
<comment type="caution">
    <text evidence="1">The sequence shown here is derived from an EMBL/GenBank/DDBJ whole genome shotgun (WGS) entry which is preliminary data.</text>
</comment>
<evidence type="ECO:0000313" key="1">
    <source>
        <dbReference type="EMBL" id="KAI8026157.1"/>
    </source>
</evidence>
<evidence type="ECO:0000313" key="2">
    <source>
        <dbReference type="Proteomes" id="UP001060215"/>
    </source>
</evidence>
<gene>
    <name evidence="1" type="ORF">LOK49_LG02G00187</name>
</gene>
<accession>A0ACC0IMM7</accession>
<dbReference type="Proteomes" id="UP001060215">
    <property type="component" value="Chromosome 3"/>
</dbReference>
<keyword evidence="2" id="KW-1185">Reference proteome</keyword>
<organism evidence="1 2">
    <name type="scientific">Camellia lanceoleosa</name>
    <dbReference type="NCBI Taxonomy" id="1840588"/>
    <lineage>
        <taxon>Eukaryota</taxon>
        <taxon>Viridiplantae</taxon>
        <taxon>Streptophyta</taxon>
        <taxon>Embryophyta</taxon>
        <taxon>Tracheophyta</taxon>
        <taxon>Spermatophyta</taxon>
        <taxon>Magnoliopsida</taxon>
        <taxon>eudicotyledons</taxon>
        <taxon>Gunneridae</taxon>
        <taxon>Pentapetalae</taxon>
        <taxon>asterids</taxon>
        <taxon>Ericales</taxon>
        <taxon>Theaceae</taxon>
        <taxon>Camellia</taxon>
    </lineage>
</organism>
<protein>
    <submittedName>
        <fullName evidence="1">Uncharacterized protein</fullName>
    </submittedName>
</protein>
<reference evidence="1 2" key="1">
    <citation type="journal article" date="2022" name="Plant J.">
        <title>Chromosome-level genome of Camellia lanceoleosa provides a valuable resource for understanding genome evolution and self-incompatibility.</title>
        <authorList>
            <person name="Gong W."/>
            <person name="Xiao S."/>
            <person name="Wang L."/>
            <person name="Liao Z."/>
            <person name="Chang Y."/>
            <person name="Mo W."/>
            <person name="Hu G."/>
            <person name="Li W."/>
            <person name="Zhao G."/>
            <person name="Zhu H."/>
            <person name="Hu X."/>
            <person name="Ji K."/>
            <person name="Xiang X."/>
            <person name="Song Q."/>
            <person name="Yuan D."/>
            <person name="Jin S."/>
            <person name="Zhang L."/>
        </authorList>
    </citation>
    <scope>NUCLEOTIDE SEQUENCE [LARGE SCALE GENOMIC DNA]</scope>
    <source>
        <tissue evidence="1">Fresh and healthy young leaves</tissue>
    </source>
</reference>
<dbReference type="EMBL" id="CM045760">
    <property type="protein sequence ID" value="KAI8026157.1"/>
    <property type="molecule type" value="Genomic_DNA"/>
</dbReference>